<keyword evidence="1" id="KW-0472">Membrane</keyword>
<organism evidence="2 3">
    <name type="scientific">Thelohanellus kitauei</name>
    <name type="common">Myxosporean</name>
    <dbReference type="NCBI Taxonomy" id="669202"/>
    <lineage>
        <taxon>Eukaryota</taxon>
        <taxon>Metazoa</taxon>
        <taxon>Cnidaria</taxon>
        <taxon>Myxozoa</taxon>
        <taxon>Myxosporea</taxon>
        <taxon>Bivalvulida</taxon>
        <taxon>Platysporina</taxon>
        <taxon>Myxobolidae</taxon>
        <taxon>Thelohanellus</taxon>
    </lineage>
</organism>
<feature type="transmembrane region" description="Helical" evidence="1">
    <location>
        <begin position="88"/>
        <end position="109"/>
    </location>
</feature>
<gene>
    <name evidence="2" type="ORF">RF11_07252</name>
</gene>
<evidence type="ECO:0000256" key="1">
    <source>
        <dbReference type="SAM" id="Phobius"/>
    </source>
</evidence>
<comment type="caution">
    <text evidence="2">The sequence shown here is derived from an EMBL/GenBank/DDBJ whole genome shotgun (WGS) entry which is preliminary data.</text>
</comment>
<accession>A0A0C2N6Z9</accession>
<keyword evidence="1" id="KW-0812">Transmembrane</keyword>
<name>A0A0C2N6Z9_THEKT</name>
<keyword evidence="1" id="KW-1133">Transmembrane helix</keyword>
<reference evidence="2 3" key="1">
    <citation type="journal article" date="2014" name="Genome Biol. Evol.">
        <title>The genome of the myxosporean Thelohanellus kitauei shows adaptations to nutrient acquisition within its fish host.</title>
        <authorList>
            <person name="Yang Y."/>
            <person name="Xiong J."/>
            <person name="Zhou Z."/>
            <person name="Huo F."/>
            <person name="Miao W."/>
            <person name="Ran C."/>
            <person name="Liu Y."/>
            <person name="Zhang J."/>
            <person name="Feng J."/>
            <person name="Wang M."/>
            <person name="Wang M."/>
            <person name="Wang L."/>
            <person name="Yao B."/>
        </authorList>
    </citation>
    <scope>NUCLEOTIDE SEQUENCE [LARGE SCALE GENOMIC DNA]</scope>
    <source>
        <strain evidence="2">Wuqing</strain>
    </source>
</reference>
<evidence type="ECO:0000313" key="3">
    <source>
        <dbReference type="Proteomes" id="UP000031668"/>
    </source>
</evidence>
<dbReference type="EMBL" id="JWZT01002320">
    <property type="protein sequence ID" value="KII69657.1"/>
    <property type="molecule type" value="Genomic_DNA"/>
</dbReference>
<dbReference type="Proteomes" id="UP000031668">
    <property type="component" value="Unassembled WGS sequence"/>
</dbReference>
<dbReference type="AlphaFoldDB" id="A0A0C2N6Z9"/>
<protein>
    <submittedName>
        <fullName evidence="2">Uncharacterized protein</fullName>
    </submittedName>
</protein>
<proteinExistence type="predicted"/>
<sequence length="137" mass="14894">MPPIYIYIGLERQTFMMEGGVSITLCAKTSCAKTSRTACSCANGCAVDRCPGMLCFLRLSACGPLGLGSCKAFTCLAVDHTGWPLIGLIGPSAIICLLFGHLLSFACLASTERLAFHWLVNPDEHHVQYYPLFESIW</sequence>
<keyword evidence="3" id="KW-1185">Reference proteome</keyword>
<evidence type="ECO:0000313" key="2">
    <source>
        <dbReference type="EMBL" id="KII69657.1"/>
    </source>
</evidence>